<accession>A0ABW4B4V0</accession>
<comment type="caution">
    <text evidence="2">The sequence shown here is derived from an EMBL/GenBank/DDBJ whole genome shotgun (WGS) entry which is preliminary data.</text>
</comment>
<feature type="domain" description="TniQ" evidence="1">
    <location>
        <begin position="11"/>
        <end position="156"/>
    </location>
</feature>
<keyword evidence="3" id="KW-1185">Reference proteome</keyword>
<sequence>MSGEFDYLERLPIEPSETIFSWVSRYHYRYGNGSFKMTTESLLGSRRTRIHPYLPSNISYINTHFDVETLVRDHTLYSLFAYFGSEQDSKLLNSMCYGPTGVVESHRAKASMGIQAGHYFCSHCVEEYRTRTGLGPYVIHDQFPGIDCCPMHGIQLQIIDSSDEGIDRKLMLPTYKRTSEEKSAYKNRLLAFKARELVNVALVAGERSHQQHQRYYLSVLKQLGYVFDSGQLKMESLKTDLTRFYQDYQPPLGMEAVTEFYFLGPMLRNKTSFNQNPFHHLLLSTWIDYTVSIDDSRFKLIADEVAPKRNIDDEVLVLLKTGKSIRDITLKLGCAHSVVRRVAALNGIKLNEAPRWRHHLIIMASLGRDRSYIAQKLGLPIHVVESEISKVKGLAKWRLELEKMRRWQRSVFMIKHAVTTHTDWSRQNVKTAYNKEFFYLYKYDRERLEELLPPKMPARRRSYK</sequence>
<dbReference type="Pfam" id="PF06527">
    <property type="entry name" value="TniQ"/>
    <property type="match status" value="1"/>
</dbReference>
<evidence type="ECO:0000313" key="3">
    <source>
        <dbReference type="Proteomes" id="UP001597059"/>
    </source>
</evidence>
<evidence type="ECO:0000313" key="2">
    <source>
        <dbReference type="EMBL" id="MFD1385117.1"/>
    </source>
</evidence>
<proteinExistence type="predicted"/>
<evidence type="ECO:0000259" key="1">
    <source>
        <dbReference type="Pfam" id="PF06527"/>
    </source>
</evidence>
<dbReference type="EMBL" id="JBHTMN010000018">
    <property type="protein sequence ID" value="MFD1385117.1"/>
    <property type="molecule type" value="Genomic_DNA"/>
</dbReference>
<gene>
    <name evidence="2" type="ORF">ACFQ45_17325</name>
</gene>
<reference evidence="3" key="1">
    <citation type="journal article" date="2019" name="Int. J. Syst. Evol. Microbiol.">
        <title>The Global Catalogue of Microorganisms (GCM) 10K type strain sequencing project: providing services to taxonomists for standard genome sequencing and annotation.</title>
        <authorList>
            <consortium name="The Broad Institute Genomics Platform"/>
            <consortium name="The Broad Institute Genome Sequencing Center for Infectious Disease"/>
            <person name="Wu L."/>
            <person name="Ma J."/>
        </authorList>
    </citation>
    <scope>NUCLEOTIDE SEQUENCE [LARGE SCALE GENOMIC DNA]</scope>
    <source>
        <strain evidence="3">JCM 30774</strain>
    </source>
</reference>
<dbReference type="InterPro" id="IPR009492">
    <property type="entry name" value="TniQ"/>
</dbReference>
<name>A0ABW4B4V0_9GAMM</name>
<protein>
    <submittedName>
        <fullName evidence="2">TniQ family protein</fullName>
    </submittedName>
</protein>
<dbReference type="Proteomes" id="UP001597059">
    <property type="component" value="Unassembled WGS sequence"/>
</dbReference>
<organism evidence="2 3">
    <name type="scientific">Rhodanobacter aciditrophus</name>
    <dbReference type="NCBI Taxonomy" id="1623218"/>
    <lineage>
        <taxon>Bacteria</taxon>
        <taxon>Pseudomonadati</taxon>
        <taxon>Pseudomonadota</taxon>
        <taxon>Gammaproteobacteria</taxon>
        <taxon>Lysobacterales</taxon>
        <taxon>Rhodanobacteraceae</taxon>
        <taxon>Rhodanobacter</taxon>
    </lineage>
</organism>
<dbReference type="RefSeq" id="WP_377369976.1">
    <property type="nucleotide sequence ID" value="NZ_JBHTMN010000018.1"/>
</dbReference>